<evidence type="ECO:0000259" key="5">
    <source>
        <dbReference type="PROSITE" id="PS50937"/>
    </source>
</evidence>
<keyword evidence="2" id="KW-0805">Transcription regulation</keyword>
<reference evidence="6 7" key="1">
    <citation type="journal article" date="2021" name="Int. J. Syst. Evol. Microbiol.">
        <title>Reticulibacter mediterranei gen. nov., sp. nov., within the new family Reticulibacteraceae fam. nov., and Ktedonospora formicarum gen. nov., sp. nov., Ktedonobacter robiniae sp. nov., Dictyobacter formicarum sp. nov. and Dictyobacter arantiisoli sp. nov., belonging to the class Ktedonobacteria.</title>
        <authorList>
            <person name="Yabe S."/>
            <person name="Zheng Y."/>
            <person name="Wang C.M."/>
            <person name="Sakai Y."/>
            <person name="Abe K."/>
            <person name="Yokota A."/>
            <person name="Donadio S."/>
            <person name="Cavaletti L."/>
            <person name="Monciardini P."/>
        </authorList>
    </citation>
    <scope>NUCLEOTIDE SEQUENCE [LARGE SCALE GENOMIC DNA]</scope>
    <source>
        <strain evidence="6 7">SOSP1-9</strain>
    </source>
</reference>
<sequence length="159" mass="19149">MTHSDDDEEDQNTTTQNYYSIEQVATRAQLTKRTLRYYEEMGLLPQAERTEGNYRRYTEEDLQRIIYIKSLRELMGLSLGEIRKFLQAEDEREQERTAFRQGADIQQKLVHLDRSDEIIREQLTLIEQKMNGLKSMQQQLFERMEKHALKRQALQERDF</sequence>
<keyword evidence="3" id="KW-0238">DNA-binding</keyword>
<dbReference type="PROSITE" id="PS50937">
    <property type="entry name" value="HTH_MERR_2"/>
    <property type="match status" value="1"/>
</dbReference>
<evidence type="ECO:0000313" key="7">
    <source>
        <dbReference type="Proteomes" id="UP000635565"/>
    </source>
</evidence>
<dbReference type="Gene3D" id="1.10.1660.10">
    <property type="match status" value="1"/>
</dbReference>
<dbReference type="PANTHER" id="PTHR30204:SF69">
    <property type="entry name" value="MERR-FAMILY TRANSCRIPTIONAL REGULATOR"/>
    <property type="match status" value="1"/>
</dbReference>
<dbReference type="Pfam" id="PF13411">
    <property type="entry name" value="MerR_1"/>
    <property type="match status" value="1"/>
</dbReference>
<keyword evidence="1" id="KW-0678">Repressor</keyword>
<evidence type="ECO:0000313" key="6">
    <source>
        <dbReference type="EMBL" id="GHO84276.1"/>
    </source>
</evidence>
<dbReference type="SMART" id="SM00422">
    <property type="entry name" value="HTH_MERR"/>
    <property type="match status" value="1"/>
</dbReference>
<dbReference type="EMBL" id="BNJJ01000005">
    <property type="protein sequence ID" value="GHO84276.1"/>
    <property type="molecule type" value="Genomic_DNA"/>
</dbReference>
<gene>
    <name evidence="6" type="primary">yfmP</name>
    <name evidence="6" type="ORF">KSZ_22820</name>
</gene>
<protein>
    <submittedName>
        <fullName evidence="6">HTH-type transcriptional regulator YfmP</fullName>
    </submittedName>
</protein>
<evidence type="ECO:0000256" key="3">
    <source>
        <dbReference type="ARBA" id="ARBA00023125"/>
    </source>
</evidence>
<evidence type="ECO:0000256" key="4">
    <source>
        <dbReference type="ARBA" id="ARBA00023163"/>
    </source>
</evidence>
<feature type="domain" description="HTH merR-type" evidence="5">
    <location>
        <begin position="18"/>
        <end position="88"/>
    </location>
</feature>
<comment type="caution">
    <text evidence="6">The sequence shown here is derived from an EMBL/GenBank/DDBJ whole genome shotgun (WGS) entry which is preliminary data.</text>
</comment>
<evidence type="ECO:0000256" key="1">
    <source>
        <dbReference type="ARBA" id="ARBA00022491"/>
    </source>
</evidence>
<evidence type="ECO:0000256" key="2">
    <source>
        <dbReference type="ARBA" id="ARBA00023015"/>
    </source>
</evidence>
<dbReference type="PANTHER" id="PTHR30204">
    <property type="entry name" value="REDOX-CYCLING DRUG-SENSING TRANSCRIPTIONAL ACTIVATOR SOXR"/>
    <property type="match status" value="1"/>
</dbReference>
<dbReference type="InterPro" id="IPR000551">
    <property type="entry name" value="MerR-type_HTH_dom"/>
</dbReference>
<dbReference type="InterPro" id="IPR009061">
    <property type="entry name" value="DNA-bd_dom_put_sf"/>
</dbReference>
<name>A0ABQ3VEZ3_9CHLR</name>
<dbReference type="Proteomes" id="UP000635565">
    <property type="component" value="Unassembled WGS sequence"/>
</dbReference>
<dbReference type="InterPro" id="IPR047057">
    <property type="entry name" value="MerR_fam"/>
</dbReference>
<proteinExistence type="predicted"/>
<dbReference type="PRINTS" id="PR00040">
    <property type="entry name" value="HTHMERR"/>
</dbReference>
<accession>A0ABQ3VEZ3</accession>
<dbReference type="RefSeq" id="WP_201361900.1">
    <property type="nucleotide sequence ID" value="NZ_BNJJ01000005.1"/>
</dbReference>
<keyword evidence="7" id="KW-1185">Reference proteome</keyword>
<keyword evidence="4" id="KW-0804">Transcription</keyword>
<organism evidence="6 7">
    <name type="scientific">Dictyobacter formicarum</name>
    <dbReference type="NCBI Taxonomy" id="2778368"/>
    <lineage>
        <taxon>Bacteria</taxon>
        <taxon>Bacillati</taxon>
        <taxon>Chloroflexota</taxon>
        <taxon>Ktedonobacteria</taxon>
        <taxon>Ktedonobacterales</taxon>
        <taxon>Dictyobacteraceae</taxon>
        <taxon>Dictyobacter</taxon>
    </lineage>
</organism>
<dbReference type="SUPFAM" id="SSF46955">
    <property type="entry name" value="Putative DNA-binding domain"/>
    <property type="match status" value="1"/>
</dbReference>